<organism evidence="4 5">
    <name type="scientific">Actinocrispum wychmicini</name>
    <dbReference type="NCBI Taxonomy" id="1213861"/>
    <lineage>
        <taxon>Bacteria</taxon>
        <taxon>Bacillati</taxon>
        <taxon>Actinomycetota</taxon>
        <taxon>Actinomycetes</taxon>
        <taxon>Pseudonocardiales</taxon>
        <taxon>Pseudonocardiaceae</taxon>
        <taxon>Actinocrispum</taxon>
    </lineage>
</organism>
<evidence type="ECO:0000256" key="1">
    <source>
        <dbReference type="SAM" id="MobiDB-lite"/>
    </source>
</evidence>
<dbReference type="NCBIfam" id="NF033634">
    <property type="entry name" value="SLATT_1"/>
    <property type="match status" value="1"/>
</dbReference>
<sequence length="830" mass="89566">MTGESGQVEDILFAMVEGAGMGIAASSIHKSDGGTMLRSYWYNKLQPYFRLEHGAQAPTDGVYTYVHLGDGDAAVLRRVTAGSNTGRTFSHAIVGSPQSLDSLALPLTNWRGWYNPEDIRDPLEQRAFGDLRAKVAPRISSLRTSVAELPRTVVTGLLAQVLAGPHNRFAVAGVEIMTASTLLTAVRDILDAFGVTYRTWTFSTFETDGERDRPLDFIFMPAPPATLDGTRGRRVLVDLASDLVPPDFGAAADLLYEAYLQAWGPAHKVVPKERERLWANQRDTIRADAGEAATIEERIAEFSRARTGRLMLTSSPAVEPGTPTKDDDEILEPPQGKHRVAEGETKPDQDDASTGAEPWPGWFESAEAERTTAATAEPDNPRESTSDDGQDAHAVPPVTESGPVEPPVPAAPDLDALLDNLLQAPDAEQMADALWRMRHVSLPHSARVWVWRSLSTRPPFQEVMASHDEIFDVVMDLLVGPAPVARDVALDSAEVAVWCAQVLGESYEARVWARIPQDPHTGPPSPNDVHAVIPPPVPKEVELVWERQRVWSRVADDLKKSVNRGRLWSLVALLVAAVAGTAGTQIDSQVPYAGMSLGLVAAIAVGLGAFIRAQISPTAVRAWTQARALSEALKSQVHLFLAGVGRYRDGSTDRLMSDCHLAMKRAAAIGSHAAGRQGDGKPLPAVSDMASYLQKRVWGQIDGYYRRTAASLARRVRVLRLLGVVLGGIGAVLAAVVGVVGGATLLEWTGVLTTVVAALAAFSAQAEYEFMMADYSRTADRLDELMATSRPYSAEADDELATACEQVIFAQNESWLTRIGRGEAQPGGGA</sequence>
<comment type="caution">
    <text evidence="4">The sequence shown here is derived from an EMBL/GenBank/DDBJ whole genome shotgun (WGS) entry which is preliminary data.</text>
</comment>
<reference evidence="4 5" key="1">
    <citation type="submission" date="2019-03" db="EMBL/GenBank/DDBJ databases">
        <title>Genomic Encyclopedia of Type Strains, Phase IV (KMG-IV): sequencing the most valuable type-strain genomes for metagenomic binning, comparative biology and taxonomic classification.</title>
        <authorList>
            <person name="Goeker M."/>
        </authorList>
    </citation>
    <scope>NUCLEOTIDE SEQUENCE [LARGE SCALE GENOMIC DNA]</scope>
    <source>
        <strain evidence="4 5">DSM 45934</strain>
    </source>
</reference>
<dbReference type="Pfam" id="PF14015">
    <property type="entry name" value="DUF4231"/>
    <property type="match status" value="1"/>
</dbReference>
<accession>A0A4R2JFD0</accession>
<evidence type="ECO:0000313" key="5">
    <source>
        <dbReference type="Proteomes" id="UP000295680"/>
    </source>
</evidence>
<feature type="transmembrane region" description="Helical" evidence="2">
    <location>
        <begin position="721"/>
        <end position="742"/>
    </location>
</feature>
<feature type="transmembrane region" description="Helical" evidence="2">
    <location>
        <begin position="592"/>
        <end position="611"/>
    </location>
</feature>
<protein>
    <submittedName>
        <fullName evidence="4">Uncharacterized protein DUF4231</fullName>
    </submittedName>
</protein>
<evidence type="ECO:0000259" key="3">
    <source>
        <dbReference type="Pfam" id="PF18181"/>
    </source>
</evidence>
<name>A0A4R2JFD0_9PSEU</name>
<keyword evidence="5" id="KW-1185">Reference proteome</keyword>
<dbReference type="InterPro" id="IPR025325">
    <property type="entry name" value="DUF4231"/>
</dbReference>
<dbReference type="Proteomes" id="UP000295680">
    <property type="component" value="Unassembled WGS sequence"/>
</dbReference>
<proteinExistence type="predicted"/>
<dbReference type="RefSeq" id="WP_132123912.1">
    <property type="nucleotide sequence ID" value="NZ_SLWS01000011.1"/>
</dbReference>
<feature type="domain" description="SMODS and SLOG-associating 2TM effector" evidence="3">
    <location>
        <begin position="692"/>
        <end position="815"/>
    </location>
</feature>
<evidence type="ECO:0000256" key="2">
    <source>
        <dbReference type="SAM" id="Phobius"/>
    </source>
</evidence>
<dbReference type="Pfam" id="PF18181">
    <property type="entry name" value="SLATT_1"/>
    <property type="match status" value="1"/>
</dbReference>
<evidence type="ECO:0000313" key="4">
    <source>
        <dbReference type="EMBL" id="TCO52945.1"/>
    </source>
</evidence>
<keyword evidence="2" id="KW-0812">Transmembrane</keyword>
<keyword evidence="2" id="KW-1133">Transmembrane helix</keyword>
<feature type="transmembrane region" description="Helical" evidence="2">
    <location>
        <begin position="748"/>
        <end position="768"/>
    </location>
</feature>
<feature type="region of interest" description="Disordered" evidence="1">
    <location>
        <begin position="310"/>
        <end position="412"/>
    </location>
</feature>
<dbReference type="EMBL" id="SLWS01000011">
    <property type="protein sequence ID" value="TCO52945.1"/>
    <property type="molecule type" value="Genomic_DNA"/>
</dbReference>
<keyword evidence="2" id="KW-0472">Membrane</keyword>
<dbReference type="InterPro" id="IPR040884">
    <property type="entry name" value="SLATT_1"/>
</dbReference>
<dbReference type="OrthoDB" id="4527901at2"/>
<gene>
    <name evidence="4" type="ORF">EV192_111139</name>
</gene>
<feature type="compositionally biased region" description="Basic and acidic residues" evidence="1">
    <location>
        <begin position="339"/>
        <end position="349"/>
    </location>
</feature>
<dbReference type="AlphaFoldDB" id="A0A4R2JFD0"/>